<comment type="caution">
    <text evidence="2">The sequence shown here is derived from an EMBL/GenBank/DDBJ whole genome shotgun (WGS) entry which is preliminary data.</text>
</comment>
<evidence type="ECO:0000313" key="3">
    <source>
        <dbReference type="Proteomes" id="UP000226192"/>
    </source>
</evidence>
<name>A0A2C5XKI7_9HYPO</name>
<feature type="compositionally biased region" description="Basic and acidic residues" evidence="1">
    <location>
        <begin position="309"/>
        <end position="330"/>
    </location>
</feature>
<organism evidence="2 3">
    <name type="scientific">Ophiocordyceps australis</name>
    <dbReference type="NCBI Taxonomy" id="1399860"/>
    <lineage>
        <taxon>Eukaryota</taxon>
        <taxon>Fungi</taxon>
        <taxon>Dikarya</taxon>
        <taxon>Ascomycota</taxon>
        <taxon>Pezizomycotina</taxon>
        <taxon>Sordariomycetes</taxon>
        <taxon>Hypocreomycetidae</taxon>
        <taxon>Hypocreales</taxon>
        <taxon>Ophiocordycipitaceae</taxon>
        <taxon>Ophiocordyceps</taxon>
    </lineage>
</organism>
<gene>
    <name evidence="2" type="ORF">CDD81_1475</name>
</gene>
<sequence>MATVSPSHAVHLDNEAANSKAKLRPRYQFAGSDLNLLRQWTIEDAGEADPIPADEIGPCIPAIYYPGEENPPCCEPVRYVRYAQRTRDWNMKISAVESFMEGTCYPSCRINQCFHINARRVLQFPFSMHCSLETQDKPPCPPVGFLIFNDFPVVTRWNLSRYRPFGVNSNALTIFHIWLLKLPKAESEKILILCALLAMAQWLDDQDDPKRHPDNIVTTRLLISRADDKENMYLYQADIQLKFLINFDDAFYIRTLDHISWPRVTCRKIPYEPHHAFPVRFLAEILPKDHPLRCPKALERKRKRATEIDEVRDGEGRKQDVETQQKDKVVRKGPRRQTAHTKSTIKTRQSTKARQDDRSEESPVKRRSARLMGKKARLE</sequence>
<accession>A0A2C5XKI7</accession>
<keyword evidence="3" id="KW-1185">Reference proteome</keyword>
<proteinExistence type="predicted"/>
<protein>
    <submittedName>
        <fullName evidence="2">Uncharacterized protein</fullName>
    </submittedName>
</protein>
<dbReference type="AlphaFoldDB" id="A0A2C5XKI7"/>
<dbReference type="OrthoDB" id="5343483at2759"/>
<feature type="compositionally biased region" description="Basic and acidic residues" evidence="1">
    <location>
        <begin position="353"/>
        <end position="364"/>
    </location>
</feature>
<feature type="region of interest" description="Disordered" evidence="1">
    <location>
        <begin position="309"/>
        <end position="379"/>
    </location>
</feature>
<evidence type="ECO:0000256" key="1">
    <source>
        <dbReference type="SAM" id="MobiDB-lite"/>
    </source>
</evidence>
<evidence type="ECO:0000313" key="2">
    <source>
        <dbReference type="EMBL" id="PHH65748.1"/>
    </source>
</evidence>
<dbReference type="Proteomes" id="UP000226192">
    <property type="component" value="Unassembled WGS sequence"/>
</dbReference>
<feature type="compositionally biased region" description="Basic residues" evidence="1">
    <location>
        <begin position="331"/>
        <end position="351"/>
    </location>
</feature>
<feature type="compositionally biased region" description="Basic residues" evidence="1">
    <location>
        <begin position="365"/>
        <end position="379"/>
    </location>
</feature>
<dbReference type="EMBL" id="NJET01000014">
    <property type="protein sequence ID" value="PHH65748.1"/>
    <property type="molecule type" value="Genomic_DNA"/>
</dbReference>
<reference evidence="2 3" key="1">
    <citation type="submission" date="2017-06" db="EMBL/GenBank/DDBJ databases">
        <title>Ant-infecting Ophiocordyceps genomes reveal a high diversity of potential behavioral manipulation genes and a possible major role for enterotoxins.</title>
        <authorList>
            <person name="De Bekker C."/>
            <person name="Evans H.C."/>
            <person name="Brachmann A."/>
            <person name="Hughes D.P."/>
        </authorList>
    </citation>
    <scope>NUCLEOTIDE SEQUENCE [LARGE SCALE GENOMIC DNA]</scope>
    <source>
        <strain evidence="2 3">Map64</strain>
    </source>
</reference>